<comment type="caution">
    <text evidence="3">The sequence shown here is derived from an EMBL/GenBank/DDBJ whole genome shotgun (WGS) entry which is preliminary data.</text>
</comment>
<feature type="region of interest" description="Disordered" evidence="1">
    <location>
        <begin position="117"/>
        <end position="136"/>
    </location>
</feature>
<name>A0ABV6B4J7_9DEIO</name>
<sequence length="136" mass="15005">MAHPWHHALSSAKKFGGLPEDYLAIHQWFDQTKAHQADARHRALLHSSFGIFLCEQVHGVTLTNSAGRTIPIRVIGEQHVQEDMGGTIPTVQDWLAELPLRPWMAVGAQGVRVAQEELPSVHRGTRPKPARAGTGQ</sequence>
<keyword evidence="4" id="KW-1185">Reference proteome</keyword>
<feature type="domain" description="DUF6915" evidence="2">
    <location>
        <begin position="2"/>
        <end position="104"/>
    </location>
</feature>
<evidence type="ECO:0000256" key="1">
    <source>
        <dbReference type="SAM" id="MobiDB-lite"/>
    </source>
</evidence>
<evidence type="ECO:0000259" key="2">
    <source>
        <dbReference type="Pfam" id="PF21866"/>
    </source>
</evidence>
<reference evidence="3 4" key="1">
    <citation type="submission" date="2024-09" db="EMBL/GenBank/DDBJ databases">
        <authorList>
            <person name="Sun Q."/>
            <person name="Mori K."/>
        </authorList>
    </citation>
    <scope>NUCLEOTIDE SEQUENCE [LARGE SCALE GENOMIC DNA]</scope>
    <source>
        <strain evidence="3 4">JCM 13503</strain>
    </source>
</reference>
<dbReference type="InterPro" id="IPR054061">
    <property type="entry name" value="DUF6915"/>
</dbReference>
<dbReference type="EMBL" id="JBHLYR010000045">
    <property type="protein sequence ID" value="MFB9993323.1"/>
    <property type="molecule type" value="Genomic_DNA"/>
</dbReference>
<dbReference type="Proteomes" id="UP001589733">
    <property type="component" value="Unassembled WGS sequence"/>
</dbReference>
<proteinExistence type="predicted"/>
<organism evidence="3 4">
    <name type="scientific">Deinococcus oregonensis</name>
    <dbReference type="NCBI Taxonomy" id="1805970"/>
    <lineage>
        <taxon>Bacteria</taxon>
        <taxon>Thermotogati</taxon>
        <taxon>Deinococcota</taxon>
        <taxon>Deinococci</taxon>
        <taxon>Deinococcales</taxon>
        <taxon>Deinococcaceae</taxon>
        <taxon>Deinococcus</taxon>
    </lineage>
</organism>
<protein>
    <submittedName>
        <fullName evidence="3">DUF6915 family protein</fullName>
    </submittedName>
</protein>
<dbReference type="RefSeq" id="WP_380011907.1">
    <property type="nucleotide sequence ID" value="NZ_JBHLYR010000045.1"/>
</dbReference>
<accession>A0ABV6B4J7</accession>
<evidence type="ECO:0000313" key="4">
    <source>
        <dbReference type="Proteomes" id="UP001589733"/>
    </source>
</evidence>
<evidence type="ECO:0000313" key="3">
    <source>
        <dbReference type="EMBL" id="MFB9993323.1"/>
    </source>
</evidence>
<dbReference type="Pfam" id="PF21866">
    <property type="entry name" value="DUF6915"/>
    <property type="match status" value="1"/>
</dbReference>
<gene>
    <name evidence="3" type="ORF">ACFFLM_15220</name>
</gene>